<dbReference type="EMBL" id="CP097463">
    <property type="protein sequence ID" value="WAX56349.1"/>
    <property type="molecule type" value="Genomic_DNA"/>
</dbReference>
<sequence>MLAEQRREQFKADVAELKLKSRGGRRDGLWRAVGVVLMLVGVVAAFLVYEVSLSKTDYRDIASEQILAIAFLALAVLGAALYLAAAIASILRIWLLRQLYEGQQHVEQLAAAVRGA</sequence>
<accession>A0ABY7JUX4</accession>
<evidence type="ECO:0000313" key="2">
    <source>
        <dbReference type="EMBL" id="WAX56349.1"/>
    </source>
</evidence>
<keyword evidence="1" id="KW-0812">Transmembrane</keyword>
<reference evidence="2" key="1">
    <citation type="submission" date="2022-05" db="EMBL/GenBank/DDBJ databases">
        <title>Jatrophihabitans sp. SB3-54 whole genome sequence.</title>
        <authorList>
            <person name="Suh M.K."/>
            <person name="Eom M.K."/>
            <person name="Kim J.S."/>
            <person name="Kim H.S."/>
            <person name="Do H.E."/>
            <person name="Shin Y.K."/>
            <person name="Lee J.-S."/>
        </authorList>
    </citation>
    <scope>NUCLEOTIDE SEQUENCE</scope>
    <source>
        <strain evidence="2">SB3-54</strain>
    </source>
</reference>
<evidence type="ECO:0000313" key="3">
    <source>
        <dbReference type="Proteomes" id="UP001164693"/>
    </source>
</evidence>
<protein>
    <submittedName>
        <fullName evidence="2">Uncharacterized protein</fullName>
    </submittedName>
</protein>
<dbReference type="RefSeq" id="WP_269442881.1">
    <property type="nucleotide sequence ID" value="NZ_CP097463.1"/>
</dbReference>
<feature type="transmembrane region" description="Helical" evidence="1">
    <location>
        <begin position="69"/>
        <end position="95"/>
    </location>
</feature>
<keyword evidence="3" id="KW-1185">Reference proteome</keyword>
<feature type="transmembrane region" description="Helical" evidence="1">
    <location>
        <begin position="28"/>
        <end position="49"/>
    </location>
</feature>
<dbReference type="Proteomes" id="UP001164693">
    <property type="component" value="Chromosome"/>
</dbReference>
<proteinExistence type="predicted"/>
<evidence type="ECO:0000256" key="1">
    <source>
        <dbReference type="SAM" id="Phobius"/>
    </source>
</evidence>
<keyword evidence="1" id="KW-0472">Membrane</keyword>
<name>A0ABY7JUX4_9ACTN</name>
<organism evidence="2 3">
    <name type="scientific">Jatrophihabitans cynanchi</name>
    <dbReference type="NCBI Taxonomy" id="2944128"/>
    <lineage>
        <taxon>Bacteria</taxon>
        <taxon>Bacillati</taxon>
        <taxon>Actinomycetota</taxon>
        <taxon>Actinomycetes</taxon>
        <taxon>Jatrophihabitantales</taxon>
        <taxon>Jatrophihabitantaceae</taxon>
        <taxon>Jatrophihabitans</taxon>
    </lineage>
</organism>
<gene>
    <name evidence="2" type="ORF">M6B22_17670</name>
</gene>
<keyword evidence="1" id="KW-1133">Transmembrane helix</keyword>